<evidence type="ECO:0000256" key="1">
    <source>
        <dbReference type="ARBA" id="ARBA00004141"/>
    </source>
</evidence>
<reference evidence="7 8" key="1">
    <citation type="submission" date="2020-08" db="EMBL/GenBank/DDBJ databases">
        <title>Genomic Encyclopedia of Type Strains, Phase IV (KMG-V): Genome sequencing to study the core and pangenomes of soil and plant-associated prokaryotes.</title>
        <authorList>
            <person name="Whitman W."/>
        </authorList>
    </citation>
    <scope>NUCLEOTIDE SEQUENCE [LARGE SCALE GENOMIC DNA]</scope>
    <source>
        <strain evidence="7 8">M8UP14</strain>
    </source>
</reference>
<dbReference type="EC" id="1.8.5.2" evidence="7"/>
<protein>
    <submittedName>
        <fullName evidence="7">Thiosulfate dehydrogenase [quinone] large subunit</fullName>
        <ecNumber evidence="7">1.8.5.2</ecNumber>
    </submittedName>
</protein>
<feature type="transmembrane region" description="Helical" evidence="5">
    <location>
        <begin position="121"/>
        <end position="143"/>
    </location>
</feature>
<evidence type="ECO:0000313" key="7">
    <source>
        <dbReference type="EMBL" id="MBB5057768.1"/>
    </source>
</evidence>
<gene>
    <name evidence="7" type="ORF">HDF16_002474</name>
</gene>
<name>A0A7W8E3A4_9BACT</name>
<dbReference type="Pfam" id="PF07291">
    <property type="entry name" value="MauE"/>
    <property type="match status" value="1"/>
</dbReference>
<sequence>MSIEGPTILPPNDRDKLTAYALLRITLGTNIAMHGVSRVIAGPAVFSAKLTTQFAASPLPQPIVHTFGQGLPWLEGLFGFLLLVGLRTRAALIGGALLMLVLTFGSSLVQDWQAASIQLTYSAVYAALLFLLRFNGWSIDALLDRKK</sequence>
<dbReference type="GO" id="GO:0043831">
    <property type="term" value="F:thiosulfate dehydrogenase (quinone) activity"/>
    <property type="evidence" value="ECO:0007669"/>
    <property type="project" value="UniProtKB-EC"/>
</dbReference>
<evidence type="ECO:0000259" key="6">
    <source>
        <dbReference type="Pfam" id="PF07291"/>
    </source>
</evidence>
<keyword evidence="3 5" id="KW-1133">Transmembrane helix</keyword>
<comment type="subcellular location">
    <subcellularLocation>
        <location evidence="1">Membrane</location>
        <topology evidence="1">Multi-pass membrane protein</topology>
    </subcellularLocation>
</comment>
<evidence type="ECO:0000256" key="3">
    <source>
        <dbReference type="ARBA" id="ARBA00022989"/>
    </source>
</evidence>
<keyword evidence="8" id="KW-1185">Reference proteome</keyword>
<dbReference type="RefSeq" id="WP_184216877.1">
    <property type="nucleotide sequence ID" value="NZ_JACHIP010000003.1"/>
</dbReference>
<comment type="caution">
    <text evidence="7">The sequence shown here is derived from an EMBL/GenBank/DDBJ whole genome shotgun (WGS) entry which is preliminary data.</text>
</comment>
<keyword evidence="4 5" id="KW-0472">Membrane</keyword>
<evidence type="ECO:0000256" key="2">
    <source>
        <dbReference type="ARBA" id="ARBA00022692"/>
    </source>
</evidence>
<accession>A0A7W8E3A4</accession>
<dbReference type="EMBL" id="JACHIP010000003">
    <property type="protein sequence ID" value="MBB5057768.1"/>
    <property type="molecule type" value="Genomic_DNA"/>
</dbReference>
<feature type="domain" description="Methylamine utilisation protein MauE" evidence="6">
    <location>
        <begin position="20"/>
        <end position="105"/>
    </location>
</feature>
<dbReference type="AlphaFoldDB" id="A0A7W8E3A4"/>
<keyword evidence="7" id="KW-0560">Oxidoreductase</keyword>
<dbReference type="GO" id="GO:0030416">
    <property type="term" value="P:methylamine metabolic process"/>
    <property type="evidence" value="ECO:0007669"/>
    <property type="project" value="InterPro"/>
</dbReference>
<feature type="transmembrane region" description="Helical" evidence="5">
    <location>
        <begin position="90"/>
        <end position="109"/>
    </location>
</feature>
<proteinExistence type="predicted"/>
<dbReference type="Proteomes" id="UP000540989">
    <property type="component" value="Unassembled WGS sequence"/>
</dbReference>
<keyword evidence="2 5" id="KW-0812">Transmembrane</keyword>
<evidence type="ECO:0000256" key="4">
    <source>
        <dbReference type="ARBA" id="ARBA00023136"/>
    </source>
</evidence>
<dbReference type="GO" id="GO:0016020">
    <property type="term" value="C:membrane"/>
    <property type="evidence" value="ECO:0007669"/>
    <property type="project" value="UniProtKB-SubCell"/>
</dbReference>
<evidence type="ECO:0000313" key="8">
    <source>
        <dbReference type="Proteomes" id="UP000540989"/>
    </source>
</evidence>
<evidence type="ECO:0000256" key="5">
    <source>
        <dbReference type="SAM" id="Phobius"/>
    </source>
</evidence>
<dbReference type="InterPro" id="IPR009908">
    <property type="entry name" value="Methylamine_util_MauE"/>
</dbReference>
<organism evidence="7 8">
    <name type="scientific">Granulicella aggregans</name>
    <dbReference type="NCBI Taxonomy" id="474949"/>
    <lineage>
        <taxon>Bacteria</taxon>
        <taxon>Pseudomonadati</taxon>
        <taxon>Acidobacteriota</taxon>
        <taxon>Terriglobia</taxon>
        <taxon>Terriglobales</taxon>
        <taxon>Acidobacteriaceae</taxon>
        <taxon>Granulicella</taxon>
    </lineage>
</organism>